<accession>A0A840C014</accession>
<dbReference type="HAMAP" id="MF_02078">
    <property type="entry name" value="MurJ_MviN"/>
    <property type="match status" value="1"/>
</dbReference>
<feature type="transmembrane region" description="Helical" evidence="10">
    <location>
        <begin position="482"/>
        <end position="506"/>
    </location>
</feature>
<dbReference type="GO" id="GO:0008360">
    <property type="term" value="P:regulation of cell shape"/>
    <property type="evidence" value="ECO:0007669"/>
    <property type="project" value="UniProtKB-UniRule"/>
</dbReference>
<feature type="transmembrane region" description="Helical" evidence="10">
    <location>
        <begin position="389"/>
        <end position="408"/>
    </location>
</feature>
<comment type="pathway">
    <text evidence="10">Cell wall biogenesis; peptidoglycan biosynthesis.</text>
</comment>
<sequence>MSAPAAETASPLPRAGLLVGLGAAGSRILGFVRDVAIAAVIGAGPVADAFLVAFRLPNLVRRVLADGGLNGAFVPLLLRIGAERGPAAGRRFAAESIAATALLGLVLVALVALFSPLVVLTLAAGYAGGDERLPLAASYLRLAAPFIGFSLIAALLTALLSAERRFSAVAAIALAANVVLLVLLAVLSGLALDEARAATWLALGVGLSGLLQLVAVMGACRGVWPGLARPRWSPDMRRLFALSGPALVANAAPQLMAVAATQLASAIPSAVSWFYYAERLFQLPLSFVSLAAGMVVLPEIAARAAGADARRAVAARAGEAALALSLPAAAAFLVLAEPMAAVLFVRGAFSAHDATMTADALRALAVGLPAAALARVFMQAAFAEGDMRVPVMATLGGVAATLLAGVALKGLPGATGVALAMSAGLAVNAALLLLSPAVRRAAMALDAGRILRLGLASAVMAAAVAGLAASGADNLTPTGNGILSLALLAAICLAGLAIYGALCLALRVDPRRLLRH</sequence>
<keyword evidence="10 11" id="KW-0961">Cell wall biogenesis/degradation</keyword>
<gene>
    <name evidence="10" type="primary">murJ</name>
    <name evidence="12" type="ORF">GGR16_001908</name>
</gene>
<feature type="transmembrane region" description="Helical" evidence="10">
    <location>
        <begin position="321"/>
        <end position="345"/>
    </location>
</feature>
<dbReference type="GO" id="GO:0009252">
    <property type="term" value="P:peptidoglycan biosynthetic process"/>
    <property type="evidence" value="ECO:0007669"/>
    <property type="project" value="UniProtKB-UniRule"/>
</dbReference>
<feature type="transmembrane region" description="Helical" evidence="10">
    <location>
        <begin position="360"/>
        <end position="377"/>
    </location>
</feature>
<evidence type="ECO:0000256" key="2">
    <source>
        <dbReference type="ARBA" id="ARBA00022475"/>
    </source>
</evidence>
<keyword evidence="2 10" id="KW-1003">Cell membrane</keyword>
<evidence type="ECO:0000256" key="9">
    <source>
        <dbReference type="ARBA" id="ARBA00061532"/>
    </source>
</evidence>
<comment type="subcellular location">
    <subcellularLocation>
        <location evidence="10">Cell inner membrane</location>
        <topology evidence="10">Multi-pass membrane protein</topology>
    </subcellularLocation>
    <subcellularLocation>
        <location evidence="1">Cell membrane</location>
        <topology evidence="1">Multi-pass membrane protein</topology>
    </subcellularLocation>
</comment>
<name>A0A840C014_9HYPH</name>
<feature type="transmembrane region" description="Helical" evidence="10">
    <location>
        <begin position="450"/>
        <end position="470"/>
    </location>
</feature>
<reference evidence="12 13" key="1">
    <citation type="submission" date="2020-08" db="EMBL/GenBank/DDBJ databases">
        <title>Genomic Encyclopedia of Type Strains, Phase IV (KMG-IV): sequencing the most valuable type-strain genomes for metagenomic binning, comparative biology and taxonomic classification.</title>
        <authorList>
            <person name="Goeker M."/>
        </authorList>
    </citation>
    <scope>NUCLEOTIDE SEQUENCE [LARGE SCALE GENOMIC DNA]</scope>
    <source>
        <strain evidence="12 13">DSM 103737</strain>
    </source>
</reference>
<dbReference type="RefSeq" id="WP_183316443.1">
    <property type="nucleotide sequence ID" value="NZ_JACIEN010000002.1"/>
</dbReference>
<evidence type="ECO:0000256" key="3">
    <source>
        <dbReference type="ARBA" id="ARBA00022692"/>
    </source>
</evidence>
<keyword evidence="3 10" id="KW-0812">Transmembrane</keyword>
<evidence type="ECO:0000313" key="13">
    <source>
        <dbReference type="Proteomes" id="UP000577362"/>
    </source>
</evidence>
<keyword evidence="10" id="KW-0997">Cell inner membrane</keyword>
<dbReference type="GO" id="GO:0034204">
    <property type="term" value="P:lipid translocation"/>
    <property type="evidence" value="ECO:0007669"/>
    <property type="project" value="TreeGrafter"/>
</dbReference>
<keyword evidence="10 11" id="KW-0813">Transport</keyword>
<comment type="function">
    <text evidence="8 10 11">Involved in peptidoglycan biosynthesis. Transports lipid-linked peptidoglycan precursors from the inner to the outer leaflet of the cytoplasmic membrane.</text>
</comment>
<dbReference type="EMBL" id="JACIEN010000002">
    <property type="protein sequence ID" value="MBB4016879.1"/>
    <property type="molecule type" value="Genomic_DNA"/>
</dbReference>
<dbReference type="AlphaFoldDB" id="A0A840C014"/>
<dbReference type="GO" id="GO:0071555">
    <property type="term" value="P:cell wall organization"/>
    <property type="evidence" value="ECO:0007669"/>
    <property type="project" value="UniProtKB-UniRule"/>
</dbReference>
<evidence type="ECO:0000256" key="5">
    <source>
        <dbReference type="ARBA" id="ARBA00022984"/>
    </source>
</evidence>
<evidence type="ECO:0000256" key="11">
    <source>
        <dbReference type="PIRNR" id="PIRNR002869"/>
    </source>
</evidence>
<proteinExistence type="inferred from homology"/>
<feature type="transmembrane region" description="Helical" evidence="10">
    <location>
        <begin position="100"/>
        <end position="127"/>
    </location>
</feature>
<comment type="caution">
    <text evidence="12">The sequence shown here is derived from an EMBL/GenBank/DDBJ whole genome shotgun (WGS) entry which is preliminary data.</text>
</comment>
<dbReference type="UniPathway" id="UPA00219"/>
<organism evidence="12 13">
    <name type="scientific">Chelatococcus caeni</name>
    <dbReference type="NCBI Taxonomy" id="1348468"/>
    <lineage>
        <taxon>Bacteria</taxon>
        <taxon>Pseudomonadati</taxon>
        <taxon>Pseudomonadota</taxon>
        <taxon>Alphaproteobacteria</taxon>
        <taxon>Hyphomicrobiales</taxon>
        <taxon>Chelatococcaceae</taxon>
        <taxon>Chelatococcus</taxon>
    </lineage>
</organism>
<evidence type="ECO:0000313" key="12">
    <source>
        <dbReference type="EMBL" id="MBB4016879.1"/>
    </source>
</evidence>
<keyword evidence="5 10" id="KW-0573">Peptidoglycan synthesis</keyword>
<dbReference type="Pfam" id="PF03023">
    <property type="entry name" value="MurJ"/>
    <property type="match status" value="1"/>
</dbReference>
<dbReference type="Proteomes" id="UP000577362">
    <property type="component" value="Unassembled WGS sequence"/>
</dbReference>
<keyword evidence="13" id="KW-1185">Reference proteome</keyword>
<protein>
    <recommendedName>
        <fullName evidence="10">Probable lipid II flippase MurJ</fullName>
    </recommendedName>
</protein>
<feature type="transmembrane region" description="Helical" evidence="10">
    <location>
        <begin position="197"/>
        <end position="218"/>
    </location>
</feature>
<dbReference type="GO" id="GO:0015648">
    <property type="term" value="F:lipid-linked peptidoglycan transporter activity"/>
    <property type="evidence" value="ECO:0007669"/>
    <property type="project" value="UniProtKB-UniRule"/>
</dbReference>
<feature type="transmembrane region" description="Helical" evidence="10">
    <location>
        <begin position="35"/>
        <end position="54"/>
    </location>
</feature>
<dbReference type="InterPro" id="IPR051050">
    <property type="entry name" value="Lipid_II_flippase_MurJ/MviN"/>
</dbReference>
<evidence type="ECO:0000256" key="6">
    <source>
        <dbReference type="ARBA" id="ARBA00022989"/>
    </source>
</evidence>
<comment type="similarity">
    <text evidence="9 10 11">Belongs to the MurJ/MviN family.</text>
</comment>
<evidence type="ECO:0000256" key="7">
    <source>
        <dbReference type="ARBA" id="ARBA00023136"/>
    </source>
</evidence>
<feature type="transmembrane region" description="Helical" evidence="10">
    <location>
        <begin position="280"/>
        <end position="300"/>
    </location>
</feature>
<dbReference type="GO" id="GO:0005886">
    <property type="term" value="C:plasma membrane"/>
    <property type="evidence" value="ECO:0007669"/>
    <property type="project" value="UniProtKB-SubCell"/>
</dbReference>
<feature type="transmembrane region" description="Helical" evidence="10">
    <location>
        <begin position="239"/>
        <end position="260"/>
    </location>
</feature>
<dbReference type="PANTHER" id="PTHR47019">
    <property type="entry name" value="LIPID II FLIPPASE MURJ"/>
    <property type="match status" value="1"/>
</dbReference>
<evidence type="ECO:0000256" key="4">
    <source>
        <dbReference type="ARBA" id="ARBA00022960"/>
    </source>
</evidence>
<dbReference type="InterPro" id="IPR004268">
    <property type="entry name" value="MurJ"/>
</dbReference>
<keyword evidence="4 10" id="KW-0133">Cell shape</keyword>
<dbReference type="PRINTS" id="PR01806">
    <property type="entry name" value="VIRFACTRMVIN"/>
</dbReference>
<feature type="transmembrane region" description="Helical" evidence="10">
    <location>
        <begin position="414"/>
        <end position="438"/>
    </location>
</feature>
<dbReference type="PANTHER" id="PTHR47019:SF1">
    <property type="entry name" value="LIPID II FLIPPASE MURJ"/>
    <property type="match status" value="1"/>
</dbReference>
<dbReference type="PIRSF" id="PIRSF002869">
    <property type="entry name" value="MviN"/>
    <property type="match status" value="1"/>
</dbReference>
<feature type="transmembrane region" description="Helical" evidence="10">
    <location>
        <begin position="139"/>
        <end position="161"/>
    </location>
</feature>
<evidence type="ECO:0000256" key="8">
    <source>
        <dbReference type="ARBA" id="ARBA00060041"/>
    </source>
</evidence>
<evidence type="ECO:0000256" key="1">
    <source>
        <dbReference type="ARBA" id="ARBA00004651"/>
    </source>
</evidence>
<evidence type="ECO:0000256" key="10">
    <source>
        <dbReference type="HAMAP-Rule" id="MF_02078"/>
    </source>
</evidence>
<keyword evidence="7 10" id="KW-0472">Membrane</keyword>
<keyword evidence="6 10" id="KW-1133">Transmembrane helix</keyword>
<dbReference type="NCBIfam" id="TIGR01695">
    <property type="entry name" value="murJ_mviN"/>
    <property type="match status" value="1"/>
</dbReference>
<feature type="transmembrane region" description="Helical" evidence="10">
    <location>
        <begin position="168"/>
        <end position="191"/>
    </location>
</feature>